<evidence type="ECO:0000313" key="2">
    <source>
        <dbReference type="Proteomes" id="UP000507470"/>
    </source>
</evidence>
<evidence type="ECO:0000313" key="1">
    <source>
        <dbReference type="EMBL" id="CAC5388413.1"/>
    </source>
</evidence>
<sequence>MRFNPIFTGMDEIKDKSLCLQFYNYLCEKIGTEELFRLRQKYYLLFDFLLKCRNEIVINSGSKSEGLELEGSDIDVMFLDREITVFENEAHCRNKKPNVFIMYTQDIKPGFTILKLSKSSFISNESKTFHYLDIWGKDIVLSNVRVKQFLKSKNKDFDFVHGPCITNKDYTRDYAFCFRCPTWIGQARKLRGKSRLWPCPSVVENIERKYGIERVAYVIVLAVLRTRSIAGNSNKITGVDLSLNKVFYEFHKRRLPCLILGLNTDAAAGWLYLATYLFFLQHFSVSLRIVDYALSKCTPDKLYSFDDDLHYEQLDYTEQQALKYGCLDISSIYRRRVIEAINFREHSILPFDKIDELKNRHIFTNSPLPPVVYAHYLRFLCFHRLYDGENCRKSLEDIQLTIENDYFVCKPQKERSYKLLAIASFKIGDRNVAKKCLAVADRHILKS</sequence>
<organism evidence="1 2">
    <name type="scientific">Mytilus coruscus</name>
    <name type="common">Sea mussel</name>
    <dbReference type="NCBI Taxonomy" id="42192"/>
    <lineage>
        <taxon>Eukaryota</taxon>
        <taxon>Metazoa</taxon>
        <taxon>Spiralia</taxon>
        <taxon>Lophotrochozoa</taxon>
        <taxon>Mollusca</taxon>
        <taxon>Bivalvia</taxon>
        <taxon>Autobranchia</taxon>
        <taxon>Pteriomorphia</taxon>
        <taxon>Mytilida</taxon>
        <taxon>Mytiloidea</taxon>
        <taxon>Mytilidae</taxon>
        <taxon>Mytilinae</taxon>
        <taxon>Mytilus</taxon>
    </lineage>
</organism>
<protein>
    <submittedName>
        <fullName evidence="1">Uncharacterized protein</fullName>
    </submittedName>
</protein>
<keyword evidence="2" id="KW-1185">Reference proteome</keyword>
<reference evidence="1 2" key="1">
    <citation type="submission" date="2020-06" db="EMBL/GenBank/DDBJ databases">
        <authorList>
            <person name="Li R."/>
            <person name="Bekaert M."/>
        </authorList>
    </citation>
    <scope>NUCLEOTIDE SEQUENCE [LARGE SCALE GENOMIC DNA]</scope>
    <source>
        <strain evidence="2">wild</strain>
    </source>
</reference>
<dbReference type="AlphaFoldDB" id="A0A6J8BWN1"/>
<accession>A0A6J8BWN1</accession>
<proteinExistence type="predicted"/>
<name>A0A6J8BWN1_MYTCO</name>
<gene>
    <name evidence="1" type="ORF">MCOR_23677</name>
</gene>
<dbReference type="OrthoDB" id="6158775at2759"/>
<dbReference type="EMBL" id="CACVKT020004160">
    <property type="protein sequence ID" value="CAC5388413.1"/>
    <property type="molecule type" value="Genomic_DNA"/>
</dbReference>
<dbReference type="Proteomes" id="UP000507470">
    <property type="component" value="Unassembled WGS sequence"/>
</dbReference>